<keyword evidence="2" id="KW-1185">Reference proteome</keyword>
<dbReference type="AlphaFoldDB" id="A0A419TBI6"/>
<evidence type="ECO:0000313" key="1">
    <source>
        <dbReference type="EMBL" id="RKD34830.1"/>
    </source>
</evidence>
<dbReference type="Proteomes" id="UP000284277">
    <property type="component" value="Unassembled WGS sequence"/>
</dbReference>
<accession>A0A419TBI6</accession>
<evidence type="ECO:0008006" key="3">
    <source>
        <dbReference type="Google" id="ProtNLM"/>
    </source>
</evidence>
<gene>
    <name evidence="1" type="ORF">BET01_00240</name>
</gene>
<dbReference type="RefSeq" id="WP_120194761.1">
    <property type="nucleotide sequence ID" value="NZ_MCIA01000001.1"/>
</dbReference>
<organism evidence="1 2">
    <name type="scientific">Lacrimispora algidixylanolytica</name>
    <dbReference type="NCBI Taxonomy" id="94868"/>
    <lineage>
        <taxon>Bacteria</taxon>
        <taxon>Bacillati</taxon>
        <taxon>Bacillota</taxon>
        <taxon>Clostridia</taxon>
        <taxon>Lachnospirales</taxon>
        <taxon>Lachnospiraceae</taxon>
        <taxon>Lacrimispora</taxon>
    </lineage>
</organism>
<proteinExistence type="predicted"/>
<comment type="caution">
    <text evidence="1">The sequence shown here is derived from an EMBL/GenBank/DDBJ whole genome shotgun (WGS) entry which is preliminary data.</text>
</comment>
<reference evidence="1 2" key="1">
    <citation type="submission" date="2016-08" db="EMBL/GenBank/DDBJ databases">
        <title>A new outlook on sporulation: Clostridium algidixylanolyticum.</title>
        <authorList>
            <person name="Poppleton D.I."/>
            <person name="Gribaldo S."/>
        </authorList>
    </citation>
    <scope>NUCLEOTIDE SEQUENCE [LARGE SCALE GENOMIC DNA]</scope>
    <source>
        <strain evidence="1 2">SPL73</strain>
    </source>
</reference>
<evidence type="ECO:0000313" key="2">
    <source>
        <dbReference type="Proteomes" id="UP000284277"/>
    </source>
</evidence>
<dbReference type="Gene3D" id="3.90.1480.10">
    <property type="entry name" value="Alpha-2,3-sialyltransferase"/>
    <property type="match status" value="1"/>
</dbReference>
<dbReference type="EMBL" id="MCIA01000001">
    <property type="protein sequence ID" value="RKD34830.1"/>
    <property type="molecule type" value="Genomic_DNA"/>
</dbReference>
<name>A0A419TBI6_9FIRM</name>
<dbReference type="OrthoDB" id="344900at2"/>
<protein>
    <recommendedName>
        <fullName evidence="3">DUF115 domain-containing protein</fullName>
    </recommendedName>
</protein>
<sequence length="351" mass="40878">MIEKIWPVNKLVKLRQEVTELRQETMLLRRESELLNHQFQQGKQGIEIKFDEKCRSLSEEMQNTKEDILKVLSDSKHETHEDLWMTKFGYDNMISSLQLAVIEQVVPGNYERLSALKNTHAGERCFVIGNGPSLNTADLEILRQNGEFCFASKRINLIFDQTEWRPNIWGASDLDYIEMYQDEIREIKGFPKLICAQSIVRNNIVIEDAVYYPFIQVERQPQWFNEDILRGVHFYGTITCKLINFAVYMGFKEIYLLGVDNTVPIKINEDGKREYDPKAQNHFSGNYFTEKDMVEMNKSVIDIDESVAYVTSAYASVKWFCDQLGVGIFNATRGGTLEVYPRVNFDSIRKR</sequence>